<protein>
    <submittedName>
        <fullName evidence="8">Site-specific recombinase XerD</fullName>
    </submittedName>
</protein>
<evidence type="ECO:0000256" key="5">
    <source>
        <dbReference type="PROSITE-ProRule" id="PRU01248"/>
    </source>
</evidence>
<dbReference type="PROSITE" id="PS51898">
    <property type="entry name" value="TYR_RECOMBINASE"/>
    <property type="match status" value="1"/>
</dbReference>
<dbReference type="InterPro" id="IPR010998">
    <property type="entry name" value="Integrase_recombinase_N"/>
</dbReference>
<keyword evidence="3 5" id="KW-0238">DNA-binding</keyword>
<dbReference type="PANTHER" id="PTHR30349">
    <property type="entry name" value="PHAGE INTEGRASE-RELATED"/>
    <property type="match status" value="1"/>
</dbReference>
<dbReference type="PROSITE" id="PS51900">
    <property type="entry name" value="CB"/>
    <property type="match status" value="1"/>
</dbReference>
<dbReference type="InterPro" id="IPR013762">
    <property type="entry name" value="Integrase-like_cat_sf"/>
</dbReference>
<dbReference type="SUPFAM" id="SSF56349">
    <property type="entry name" value="DNA breaking-rejoining enzymes"/>
    <property type="match status" value="1"/>
</dbReference>
<dbReference type="Proteomes" id="UP000323257">
    <property type="component" value="Unassembled WGS sequence"/>
</dbReference>
<dbReference type="CDD" id="cd01189">
    <property type="entry name" value="INT_ICEBs1_C_like"/>
    <property type="match status" value="1"/>
</dbReference>
<evidence type="ECO:0000256" key="4">
    <source>
        <dbReference type="ARBA" id="ARBA00023172"/>
    </source>
</evidence>
<dbReference type="GO" id="GO:0006310">
    <property type="term" value="P:DNA recombination"/>
    <property type="evidence" value="ECO:0007669"/>
    <property type="project" value="UniProtKB-KW"/>
</dbReference>
<evidence type="ECO:0000259" key="7">
    <source>
        <dbReference type="PROSITE" id="PS51900"/>
    </source>
</evidence>
<proteinExistence type="inferred from homology"/>
<sequence>MVEVMSQFNNTGAVTENSKMLFGEYLWDWYEKKKKSISPQTQKLYEVIIRVHVAPKLGDIPLNKLTAFHIESFTQHLIDDKGLKPESIRRIISVINTSLNAAERLDLVTKNVARAVEKPKIPHRELKVWEPEYVAEFLEKIKGMTRYYAAIYLAIMTGMRQGEILGLRWSDIDFETGVLRIQQTLTHNGKKLVAGAKTTGSVRSITLSPETLKVLKEHRQMIVQERVALGSEYKNHDLVNPTSLGTPVSGRGILKVWNRLMRETKAPRVTFHDLRHTHASLLLKQGVHIKIVSERLGHSSVAITLDRYSHLMPNMQGEAAKGLDNLLFGTRK</sequence>
<name>A0A5S5BU69_9BACL</name>
<dbReference type="Gene3D" id="1.10.150.130">
    <property type="match status" value="1"/>
</dbReference>
<feature type="domain" description="Tyr recombinase" evidence="6">
    <location>
        <begin position="124"/>
        <end position="321"/>
    </location>
</feature>
<keyword evidence="4" id="KW-0233">DNA recombination</keyword>
<evidence type="ECO:0000256" key="2">
    <source>
        <dbReference type="ARBA" id="ARBA00022908"/>
    </source>
</evidence>
<comment type="similarity">
    <text evidence="1">Belongs to the 'phage' integrase family.</text>
</comment>
<dbReference type="PANTHER" id="PTHR30349:SF64">
    <property type="entry name" value="PROPHAGE INTEGRASE INTD-RELATED"/>
    <property type="match status" value="1"/>
</dbReference>
<dbReference type="EMBL" id="VNHS01000013">
    <property type="protein sequence ID" value="TYP69878.1"/>
    <property type="molecule type" value="Genomic_DNA"/>
</dbReference>
<dbReference type="AlphaFoldDB" id="A0A5S5BU69"/>
<keyword evidence="9" id="KW-1185">Reference proteome</keyword>
<dbReference type="InterPro" id="IPR002104">
    <property type="entry name" value="Integrase_catalytic"/>
</dbReference>
<accession>A0A5S5BU69</accession>
<feature type="domain" description="Core-binding (CB)" evidence="7">
    <location>
        <begin position="20"/>
        <end position="103"/>
    </location>
</feature>
<evidence type="ECO:0000313" key="9">
    <source>
        <dbReference type="Proteomes" id="UP000323257"/>
    </source>
</evidence>
<dbReference type="InterPro" id="IPR050090">
    <property type="entry name" value="Tyrosine_recombinase_XerCD"/>
</dbReference>
<evidence type="ECO:0000313" key="8">
    <source>
        <dbReference type="EMBL" id="TYP69878.1"/>
    </source>
</evidence>
<dbReference type="InterPro" id="IPR044068">
    <property type="entry name" value="CB"/>
</dbReference>
<dbReference type="GO" id="GO:0003677">
    <property type="term" value="F:DNA binding"/>
    <property type="evidence" value="ECO:0007669"/>
    <property type="project" value="UniProtKB-UniRule"/>
</dbReference>
<evidence type="ECO:0000259" key="6">
    <source>
        <dbReference type="PROSITE" id="PS51898"/>
    </source>
</evidence>
<dbReference type="InterPro" id="IPR004107">
    <property type="entry name" value="Integrase_SAM-like_N"/>
</dbReference>
<dbReference type="GO" id="GO:0015074">
    <property type="term" value="P:DNA integration"/>
    <property type="evidence" value="ECO:0007669"/>
    <property type="project" value="UniProtKB-KW"/>
</dbReference>
<comment type="caution">
    <text evidence="8">The sequence shown here is derived from an EMBL/GenBank/DDBJ whole genome shotgun (WGS) entry which is preliminary data.</text>
</comment>
<gene>
    <name evidence="8" type="ORF">BCM02_113211</name>
</gene>
<dbReference type="Pfam" id="PF00589">
    <property type="entry name" value="Phage_integrase"/>
    <property type="match status" value="1"/>
</dbReference>
<dbReference type="Pfam" id="PF14659">
    <property type="entry name" value="Phage_int_SAM_3"/>
    <property type="match status" value="1"/>
</dbReference>
<dbReference type="Gene3D" id="1.10.443.10">
    <property type="entry name" value="Intergrase catalytic core"/>
    <property type="match status" value="1"/>
</dbReference>
<dbReference type="InterPro" id="IPR011010">
    <property type="entry name" value="DNA_brk_join_enz"/>
</dbReference>
<keyword evidence="2" id="KW-0229">DNA integration</keyword>
<evidence type="ECO:0000256" key="3">
    <source>
        <dbReference type="ARBA" id="ARBA00023125"/>
    </source>
</evidence>
<evidence type="ECO:0000256" key="1">
    <source>
        <dbReference type="ARBA" id="ARBA00008857"/>
    </source>
</evidence>
<organism evidence="8 9">
    <name type="scientific">Paenibacillus methanolicus</name>
    <dbReference type="NCBI Taxonomy" id="582686"/>
    <lineage>
        <taxon>Bacteria</taxon>
        <taxon>Bacillati</taxon>
        <taxon>Bacillota</taxon>
        <taxon>Bacilli</taxon>
        <taxon>Bacillales</taxon>
        <taxon>Paenibacillaceae</taxon>
        <taxon>Paenibacillus</taxon>
    </lineage>
</organism>
<reference evidence="8 9" key="1">
    <citation type="submission" date="2019-07" db="EMBL/GenBank/DDBJ databases">
        <title>Genomic Encyclopedia of Type Strains, Phase III (KMG-III): the genomes of soil and plant-associated and newly described type strains.</title>
        <authorList>
            <person name="Whitman W."/>
        </authorList>
    </citation>
    <scope>NUCLEOTIDE SEQUENCE [LARGE SCALE GENOMIC DNA]</scope>
    <source>
        <strain evidence="8 9">BL24</strain>
    </source>
</reference>